<dbReference type="AlphaFoldDB" id="A0A5Q2RLB3"/>
<comment type="cofactor">
    <cofactor evidence="1">
        <name>pyruvate</name>
        <dbReference type="ChEBI" id="CHEBI:15361"/>
    </cofactor>
</comment>
<evidence type="ECO:0000256" key="5">
    <source>
        <dbReference type="ARBA" id="ARBA00022793"/>
    </source>
</evidence>
<dbReference type="GO" id="GO:0008792">
    <property type="term" value="F:arginine decarboxylase activity"/>
    <property type="evidence" value="ECO:0007669"/>
    <property type="project" value="UniProtKB-EC"/>
</dbReference>
<dbReference type="InterPro" id="IPR002724">
    <property type="entry name" value="Pyruvoyl-dep_arg_deCO2ase"/>
</dbReference>
<evidence type="ECO:0000313" key="10">
    <source>
        <dbReference type="Proteomes" id="UP000334019"/>
    </source>
</evidence>
<keyword evidence="10" id="KW-1185">Reference proteome</keyword>
<dbReference type="PANTHER" id="PTHR40438:SF1">
    <property type="entry name" value="PYRUVOYL-DEPENDENT ARGININE DECARBOXYLASE"/>
    <property type="match status" value="1"/>
</dbReference>
<dbReference type="InterPro" id="IPR016104">
    <property type="entry name" value="Pyr-dep_his/arg-deCO2ase"/>
</dbReference>
<name>A0A5Q2RLB3_9ACTN</name>
<protein>
    <recommendedName>
        <fullName evidence="4">Pyruvoyl-dependent arginine decarboxylase AaxB</fullName>
        <ecNumber evidence="3">4.1.1.19</ecNumber>
    </recommendedName>
</protein>
<evidence type="ECO:0000313" key="9">
    <source>
        <dbReference type="EMBL" id="QGG96633.1"/>
    </source>
</evidence>
<evidence type="ECO:0000256" key="3">
    <source>
        <dbReference type="ARBA" id="ARBA00012426"/>
    </source>
</evidence>
<dbReference type="GO" id="GO:0006527">
    <property type="term" value="P:L-arginine catabolic process"/>
    <property type="evidence" value="ECO:0007669"/>
    <property type="project" value="InterPro"/>
</dbReference>
<dbReference type="Proteomes" id="UP000334019">
    <property type="component" value="Chromosome"/>
</dbReference>
<accession>A0A5Q2RLB3</accession>
<keyword evidence="5" id="KW-0210">Decarboxylase</keyword>
<proteinExistence type="inferred from homology"/>
<dbReference type="PANTHER" id="PTHR40438">
    <property type="entry name" value="PYRUVOYL-DEPENDENT ARGININE DECARBOXYLASE"/>
    <property type="match status" value="1"/>
</dbReference>
<organism evidence="9 10">
    <name type="scientific">Actinomarinicola tropica</name>
    <dbReference type="NCBI Taxonomy" id="2789776"/>
    <lineage>
        <taxon>Bacteria</taxon>
        <taxon>Bacillati</taxon>
        <taxon>Actinomycetota</taxon>
        <taxon>Acidimicrobiia</taxon>
        <taxon>Acidimicrobiales</taxon>
        <taxon>Iamiaceae</taxon>
        <taxon>Actinomarinicola</taxon>
    </lineage>
</organism>
<dbReference type="EMBL" id="CP045851">
    <property type="protein sequence ID" value="QGG96633.1"/>
    <property type="molecule type" value="Genomic_DNA"/>
</dbReference>
<keyword evidence="6" id="KW-0456">Lyase</keyword>
<evidence type="ECO:0000256" key="2">
    <source>
        <dbReference type="ARBA" id="ARBA00008611"/>
    </source>
</evidence>
<reference evidence="9 10" key="1">
    <citation type="submission" date="2019-11" db="EMBL/GenBank/DDBJ databases">
        <authorList>
            <person name="He Y."/>
        </authorList>
    </citation>
    <scope>NUCLEOTIDE SEQUENCE [LARGE SCALE GENOMIC DNA]</scope>
    <source>
        <strain evidence="9 10">SCSIO 58843</strain>
    </source>
</reference>
<gene>
    <name evidence="9" type="ORF">GH723_16865</name>
</gene>
<evidence type="ECO:0000256" key="8">
    <source>
        <dbReference type="ARBA" id="ARBA00049309"/>
    </source>
</evidence>
<dbReference type="SFLD" id="SFLDG01170">
    <property type="entry name" value="Pyruvoyl-dependent_arginine_de"/>
    <property type="match status" value="1"/>
</dbReference>
<dbReference type="Gene3D" id="3.50.20.10">
    <property type="entry name" value="Pyruvoyl-Dependent Histidine Decarboxylase, subunit B"/>
    <property type="match status" value="1"/>
</dbReference>
<dbReference type="SUPFAM" id="SSF56271">
    <property type="entry name" value="Pyruvoyl-dependent histidine and arginine decarboxylases"/>
    <property type="match status" value="1"/>
</dbReference>
<dbReference type="Pfam" id="PF01862">
    <property type="entry name" value="PvlArgDC"/>
    <property type="match status" value="1"/>
</dbReference>
<dbReference type="InterPro" id="IPR016105">
    <property type="entry name" value="Pyr-dep_his/arg-deCO2ase_sand"/>
</dbReference>
<evidence type="ECO:0000256" key="4">
    <source>
        <dbReference type="ARBA" id="ARBA00014727"/>
    </source>
</evidence>
<evidence type="ECO:0000256" key="6">
    <source>
        <dbReference type="ARBA" id="ARBA00023239"/>
    </source>
</evidence>
<evidence type="ECO:0000256" key="1">
    <source>
        <dbReference type="ARBA" id="ARBA00001928"/>
    </source>
</evidence>
<keyword evidence="7" id="KW-0670">Pyruvate</keyword>
<evidence type="ECO:0000256" key="7">
    <source>
        <dbReference type="ARBA" id="ARBA00023317"/>
    </source>
</evidence>
<dbReference type="KEGG" id="atq:GH723_16865"/>
<comment type="similarity">
    <text evidence="2">Belongs to the pyruvoyl-dependent arginine decarboxylase family.</text>
</comment>
<dbReference type="EC" id="4.1.1.19" evidence="3"/>
<comment type="catalytic activity">
    <reaction evidence="8">
        <text>L-arginine + H(+) = agmatine + CO2</text>
        <dbReference type="Rhea" id="RHEA:17641"/>
        <dbReference type="ChEBI" id="CHEBI:15378"/>
        <dbReference type="ChEBI" id="CHEBI:16526"/>
        <dbReference type="ChEBI" id="CHEBI:32682"/>
        <dbReference type="ChEBI" id="CHEBI:58145"/>
        <dbReference type="EC" id="4.1.1.19"/>
    </reaction>
</comment>
<sequence>MGEPSPGASPIDPAVAEQQVRLEIPVVPGVGSGPNELAAFDAALVDAGVADRNLIRLSSVIPPASVITEPDGPVAAPGGWGDRLYVVMAEARTSNLHDRLAAGIGWVQEPVTGRGLFVEHEGHTVEEVETHIRDSLDSLTRSRDVEFGDVHMRLSTTVCEGPAACALVVAVFDAVPWTGAPVGSEG</sequence>
<dbReference type="SFLD" id="SFLDS00055">
    <property type="entry name" value="Pyruvoyl-Dependent_Histidine/A"/>
    <property type="match status" value="1"/>
</dbReference>
<dbReference type="RefSeq" id="WP_153760737.1">
    <property type="nucleotide sequence ID" value="NZ_CP045851.1"/>
</dbReference>